<accession>A0A834R8V7</accession>
<reference evidence="11" key="2">
    <citation type="submission" date="2020-01" db="EMBL/GenBank/DDBJ databases">
        <authorList>
            <person name="Korhonen P.K.K."/>
            <person name="Guangxu M.G."/>
            <person name="Wang T.W."/>
            <person name="Stroehlein A.J.S."/>
            <person name="Young N.D."/>
            <person name="Ang C.-S.A."/>
            <person name="Fernando D.W.F."/>
            <person name="Lu H.L."/>
            <person name="Taylor S.T."/>
            <person name="Ehtesham M.E.M."/>
            <person name="Najaraj S.H.N."/>
            <person name="Harsha G.H.G."/>
            <person name="Madugundu A.M."/>
            <person name="Renuse S.R."/>
            <person name="Holt D.H."/>
            <person name="Pandey A.P."/>
            <person name="Papenfuss A.P."/>
            <person name="Gasser R.B.G."/>
            <person name="Fischer K.F."/>
        </authorList>
    </citation>
    <scope>NUCLEOTIDE SEQUENCE</scope>
    <source>
        <strain evidence="11">SSS_KF_BRIS2020</strain>
    </source>
</reference>
<evidence type="ECO:0000313" key="12">
    <source>
        <dbReference type="EnsemblMetazoa" id="KAF7492221.1"/>
    </source>
</evidence>
<evidence type="ECO:0000259" key="10">
    <source>
        <dbReference type="PROSITE" id="PS51195"/>
    </source>
</evidence>
<dbReference type="OrthoDB" id="434041at2759"/>
<dbReference type="PROSITE" id="PS51195">
    <property type="entry name" value="Q_MOTIF"/>
    <property type="match status" value="1"/>
</dbReference>
<keyword evidence="5" id="KW-0067">ATP-binding</keyword>
<keyword evidence="3" id="KW-0378">Hydrolase</keyword>
<dbReference type="InterPro" id="IPR050079">
    <property type="entry name" value="DEAD_box_RNA_helicase"/>
</dbReference>
<evidence type="ECO:0000259" key="9">
    <source>
        <dbReference type="PROSITE" id="PS51194"/>
    </source>
</evidence>
<feature type="compositionally biased region" description="Basic and acidic residues" evidence="7">
    <location>
        <begin position="514"/>
        <end position="531"/>
    </location>
</feature>
<dbReference type="PANTHER" id="PTHR47959">
    <property type="entry name" value="ATP-DEPENDENT RNA HELICASE RHLE-RELATED"/>
    <property type="match status" value="1"/>
</dbReference>
<dbReference type="EnsemblMetazoa" id="SSS_5063s_mrna">
    <property type="protein sequence ID" value="KAF7492221.1"/>
    <property type="gene ID" value="SSS_5063"/>
</dbReference>
<dbReference type="InterPro" id="IPR014001">
    <property type="entry name" value="Helicase_ATP-bd"/>
</dbReference>
<dbReference type="GO" id="GO:0005524">
    <property type="term" value="F:ATP binding"/>
    <property type="evidence" value="ECO:0007669"/>
    <property type="project" value="UniProtKB-KW"/>
</dbReference>
<gene>
    <name evidence="11" type="ORF">SSS_5063</name>
</gene>
<evidence type="ECO:0000256" key="3">
    <source>
        <dbReference type="ARBA" id="ARBA00022801"/>
    </source>
</evidence>
<evidence type="ECO:0000256" key="2">
    <source>
        <dbReference type="ARBA" id="ARBA00022741"/>
    </source>
</evidence>
<dbReference type="EMBL" id="WVUK01000056">
    <property type="protein sequence ID" value="KAF7492221.1"/>
    <property type="molecule type" value="Genomic_DNA"/>
</dbReference>
<dbReference type="InterPro" id="IPR011545">
    <property type="entry name" value="DEAD/DEAH_box_helicase_dom"/>
</dbReference>
<name>A0A834R8V7_SARSC</name>
<dbReference type="AlphaFoldDB" id="A0A834R8V7"/>
<dbReference type="PANTHER" id="PTHR47959:SF1">
    <property type="entry name" value="ATP-DEPENDENT RNA HELICASE DBPA"/>
    <property type="match status" value="1"/>
</dbReference>
<dbReference type="GO" id="GO:0003724">
    <property type="term" value="F:RNA helicase activity"/>
    <property type="evidence" value="ECO:0007669"/>
    <property type="project" value="UniProtKB-EC"/>
</dbReference>
<reference evidence="12" key="3">
    <citation type="submission" date="2022-06" db="UniProtKB">
        <authorList>
            <consortium name="EnsemblMetazoa"/>
        </authorList>
    </citation>
    <scope>IDENTIFICATION</scope>
</reference>
<feature type="compositionally biased region" description="Polar residues" evidence="7">
    <location>
        <begin position="535"/>
        <end position="545"/>
    </location>
</feature>
<dbReference type="InterPro" id="IPR027417">
    <property type="entry name" value="P-loop_NTPase"/>
</dbReference>
<feature type="domain" description="DEAD-box RNA helicase Q" evidence="10">
    <location>
        <begin position="67"/>
        <end position="95"/>
    </location>
</feature>
<dbReference type="GO" id="GO:0003676">
    <property type="term" value="F:nucleic acid binding"/>
    <property type="evidence" value="ECO:0007669"/>
    <property type="project" value="InterPro"/>
</dbReference>
<dbReference type="InterPro" id="IPR001650">
    <property type="entry name" value="Helicase_C-like"/>
</dbReference>
<evidence type="ECO:0000313" key="13">
    <source>
        <dbReference type="Proteomes" id="UP000070412"/>
    </source>
</evidence>
<keyword evidence="4 11" id="KW-0347">Helicase</keyword>
<dbReference type="GO" id="GO:0005829">
    <property type="term" value="C:cytosol"/>
    <property type="evidence" value="ECO:0007669"/>
    <property type="project" value="TreeGrafter"/>
</dbReference>
<evidence type="ECO:0000256" key="1">
    <source>
        <dbReference type="ARBA" id="ARBA00012552"/>
    </source>
</evidence>
<keyword evidence="2" id="KW-0547">Nucleotide-binding</keyword>
<evidence type="ECO:0000256" key="5">
    <source>
        <dbReference type="ARBA" id="ARBA00022840"/>
    </source>
</evidence>
<evidence type="ECO:0000256" key="4">
    <source>
        <dbReference type="ARBA" id="ARBA00022806"/>
    </source>
</evidence>
<protein>
    <recommendedName>
        <fullName evidence="1">RNA helicase</fullName>
        <ecNumber evidence="1">3.6.4.13</ecNumber>
    </recommendedName>
</protein>
<evidence type="ECO:0000256" key="6">
    <source>
        <dbReference type="PROSITE-ProRule" id="PRU00552"/>
    </source>
</evidence>
<evidence type="ECO:0000256" key="7">
    <source>
        <dbReference type="SAM" id="MobiDB-lite"/>
    </source>
</evidence>
<dbReference type="InterPro" id="IPR014014">
    <property type="entry name" value="RNA_helicase_DEAD_Q_motif"/>
</dbReference>
<dbReference type="PROSITE" id="PS51194">
    <property type="entry name" value="HELICASE_CTER"/>
    <property type="match status" value="1"/>
</dbReference>
<dbReference type="Gene3D" id="3.40.50.300">
    <property type="entry name" value="P-loop containing nucleotide triphosphate hydrolases"/>
    <property type="match status" value="2"/>
</dbReference>
<reference evidence="13" key="1">
    <citation type="journal article" date="2020" name="PLoS Negl. Trop. Dis.">
        <title>High-quality nuclear genome for Sarcoptes scabiei-A critical resource for a neglected parasite.</title>
        <authorList>
            <person name="Korhonen P.K."/>
            <person name="Gasser R.B."/>
            <person name="Ma G."/>
            <person name="Wang T."/>
            <person name="Stroehlein A.J."/>
            <person name="Young N.D."/>
            <person name="Ang C.S."/>
            <person name="Fernando D.D."/>
            <person name="Lu H.C."/>
            <person name="Taylor S."/>
            <person name="Reynolds S.L."/>
            <person name="Mofiz E."/>
            <person name="Najaraj S.H."/>
            <person name="Gowda H."/>
            <person name="Madugundu A."/>
            <person name="Renuse S."/>
            <person name="Holt D."/>
            <person name="Pandey A."/>
            <person name="Papenfuss A.T."/>
            <person name="Fischer K."/>
        </authorList>
    </citation>
    <scope>NUCLEOTIDE SEQUENCE [LARGE SCALE GENOMIC DNA]</scope>
</reference>
<dbReference type="SMART" id="SM00487">
    <property type="entry name" value="DEXDc"/>
    <property type="match status" value="1"/>
</dbReference>
<dbReference type="EC" id="3.6.4.13" evidence="1"/>
<feature type="domain" description="Helicase ATP-binding" evidence="8">
    <location>
        <begin position="98"/>
        <end position="277"/>
    </location>
</feature>
<feature type="region of interest" description="Disordered" evidence="7">
    <location>
        <begin position="514"/>
        <end position="574"/>
    </location>
</feature>
<dbReference type="CDD" id="cd18787">
    <property type="entry name" value="SF2_C_DEAD"/>
    <property type="match status" value="1"/>
</dbReference>
<proteinExistence type="predicted"/>
<dbReference type="PROSITE" id="PS51192">
    <property type="entry name" value="HELICASE_ATP_BIND_1"/>
    <property type="match status" value="1"/>
</dbReference>
<dbReference type="Pfam" id="PF00271">
    <property type="entry name" value="Helicase_C"/>
    <property type="match status" value="1"/>
</dbReference>
<evidence type="ECO:0000313" key="11">
    <source>
        <dbReference type="EMBL" id="KAF7492221.1"/>
    </source>
</evidence>
<dbReference type="SUPFAM" id="SSF52540">
    <property type="entry name" value="P-loop containing nucleoside triphosphate hydrolases"/>
    <property type="match status" value="1"/>
</dbReference>
<feature type="region of interest" description="Disordered" evidence="7">
    <location>
        <begin position="602"/>
        <end position="637"/>
    </location>
</feature>
<evidence type="ECO:0000259" key="8">
    <source>
        <dbReference type="PROSITE" id="PS51192"/>
    </source>
</evidence>
<feature type="compositionally biased region" description="Basic and acidic residues" evidence="7">
    <location>
        <begin position="616"/>
        <end position="625"/>
    </location>
</feature>
<dbReference type="SMART" id="SM00490">
    <property type="entry name" value="HELICc"/>
    <property type="match status" value="1"/>
</dbReference>
<feature type="short sequence motif" description="Q motif" evidence="6">
    <location>
        <begin position="67"/>
        <end position="95"/>
    </location>
</feature>
<keyword evidence="13" id="KW-1185">Reference proteome</keyword>
<dbReference type="GO" id="GO:0016787">
    <property type="term" value="F:hydrolase activity"/>
    <property type="evidence" value="ECO:0007669"/>
    <property type="project" value="UniProtKB-KW"/>
</dbReference>
<dbReference type="Pfam" id="PF00270">
    <property type="entry name" value="DEAD"/>
    <property type="match status" value="1"/>
</dbReference>
<feature type="domain" description="Helicase C-terminal" evidence="9">
    <location>
        <begin position="309"/>
        <end position="458"/>
    </location>
</feature>
<organism evidence="11">
    <name type="scientific">Sarcoptes scabiei</name>
    <name type="common">Itch mite</name>
    <name type="synonym">Acarus scabiei</name>
    <dbReference type="NCBI Taxonomy" id="52283"/>
    <lineage>
        <taxon>Eukaryota</taxon>
        <taxon>Metazoa</taxon>
        <taxon>Ecdysozoa</taxon>
        <taxon>Arthropoda</taxon>
        <taxon>Chelicerata</taxon>
        <taxon>Arachnida</taxon>
        <taxon>Acari</taxon>
        <taxon>Acariformes</taxon>
        <taxon>Sarcoptiformes</taxon>
        <taxon>Astigmata</taxon>
        <taxon>Psoroptidia</taxon>
        <taxon>Sarcoptoidea</taxon>
        <taxon>Sarcoptidae</taxon>
        <taxon>Sarcoptinae</taxon>
        <taxon>Sarcoptes</taxon>
    </lineage>
</organism>
<dbReference type="Proteomes" id="UP000070412">
    <property type="component" value="Unassembled WGS sequence"/>
</dbReference>
<sequence length="708" mass="82336">MENKILAHNLDDRSVWRSNDVNLHNYLEHKNNRDEILIKQSFKASETSKSFRDLIPVEKSISSIKSTTFSMMKINQTIVNDLKRCGFLYPSPIQTSCIPLARLGIDLIAQSKSGTGKTLVFVICSLEMIVEEIYDRGNFDLPKSVRALILIPTHEIANQIAEIIESLTSNWKNFVCYRAIGGTKVSDDLDRLNQAQIVVGTPGRVLSLLEWCHLKTHSIRLFVLDECDKLMDENFKRQIDRIFHYLPANKQMIATSATMTEEMCEYLERYMQNPSWIRLDADQPSLLGVRQYILEVEGHVLEYLNFESKLNTLLYLLRNIHYNQCFIFSNYQTRVQYLYDRIRTENFKVAMMSGNMTQKDRHESIEMFRQQKFRIIISTDLTSRGIDIDSVNLVINIDVPIDCETYLHRIGRSGRFGSSGTAITIVGRESFEKKKFFDILQKYNLKPNNLELSSVHKLWDLQFRNENDSFDNDIETKLDYLLKINPIYERIEKMMTAIDSDQWNKLENFDHSAKRSTDKIFPDRNTSKPTEELATESNTFDNLKQSNKVVNNSINDDDIESDYKKNPMNSNETSESFKYFNRNYQNEKREMRIFSKNFRNDLSKLSHQGDGSNIDDQDHHNHQPSDHIPSLCRKPSNSESISHLSSLFRKNFLDSHRIIAADIINQHCSVLQSSRTKRSTPMKSNDSFQKDSNEIFKFLLNGNNLLGQ</sequence>